<accession>A0ABX8FV41</accession>
<evidence type="ECO:0000313" key="4">
    <source>
        <dbReference type="Proteomes" id="UP000679629"/>
    </source>
</evidence>
<dbReference type="EMBL" id="CP075896">
    <property type="protein sequence ID" value="QWB25043.1"/>
    <property type="molecule type" value="Genomic_DNA"/>
</dbReference>
<feature type="transmembrane region" description="Helical" evidence="2">
    <location>
        <begin position="31"/>
        <end position="51"/>
    </location>
</feature>
<evidence type="ECO:0000256" key="1">
    <source>
        <dbReference type="SAM" id="Coils"/>
    </source>
</evidence>
<keyword evidence="2" id="KW-1133">Transmembrane helix</keyword>
<protein>
    <submittedName>
        <fullName evidence="3">Uncharacterized protein</fullName>
    </submittedName>
</protein>
<keyword evidence="4" id="KW-1185">Reference proteome</keyword>
<dbReference type="Proteomes" id="UP000679629">
    <property type="component" value="Chromosome"/>
</dbReference>
<reference evidence="4" key="1">
    <citation type="submission" date="2021-05" db="EMBL/GenBank/DDBJ databases">
        <title>Direct Submission.</title>
        <authorList>
            <person name="Li K."/>
            <person name="Gao J."/>
        </authorList>
    </citation>
    <scope>NUCLEOTIDE SEQUENCE [LARGE SCALE GENOMIC DNA]</scope>
    <source>
        <strain evidence="4">MG62</strain>
    </source>
</reference>
<feature type="coiled-coil region" evidence="1">
    <location>
        <begin position="48"/>
        <end position="75"/>
    </location>
</feature>
<proteinExistence type="predicted"/>
<name>A0ABX8FV41_9ACTN</name>
<gene>
    <name evidence="3" type="ORF">KJK29_22095</name>
</gene>
<keyword evidence="2" id="KW-0472">Membrane</keyword>
<organism evidence="3 4">
    <name type="scientific">Streptomyces koelreuteriae</name>
    <dbReference type="NCBI Taxonomy" id="2838015"/>
    <lineage>
        <taxon>Bacteria</taxon>
        <taxon>Bacillati</taxon>
        <taxon>Actinomycetota</taxon>
        <taxon>Actinomycetes</taxon>
        <taxon>Kitasatosporales</taxon>
        <taxon>Streptomycetaceae</taxon>
        <taxon>Streptomyces</taxon>
    </lineage>
</organism>
<feature type="transmembrane region" description="Helical" evidence="2">
    <location>
        <begin position="7"/>
        <end position="25"/>
    </location>
</feature>
<evidence type="ECO:0000313" key="3">
    <source>
        <dbReference type="EMBL" id="QWB25043.1"/>
    </source>
</evidence>
<keyword evidence="1" id="KW-0175">Coiled coil</keyword>
<keyword evidence="2" id="KW-0812">Transmembrane</keyword>
<evidence type="ECO:0000256" key="2">
    <source>
        <dbReference type="SAM" id="Phobius"/>
    </source>
</evidence>
<dbReference type="RefSeq" id="WP_215120873.1">
    <property type="nucleotide sequence ID" value="NZ_CBDRKV010000009.1"/>
</dbReference>
<sequence>MRHQHWMIWLATGLGAGMVAGGWLMDGLAYVPGFLLEIGVTLLLLVPIALLEQRLRQTERQTRELNEGLRRVDQQVRRTAEEVQRLGQASVDGGFSEREAALAAAAGRRDQPSIRRALEQAHETGAVSSDGVRVRPAGLDDARLRFRPARDPRDAVVVRVEAEVSGATVTSAWEPWRPGENARRLCRRLNALAVGLGAGGPGMQHLPFEELVTLLRLAVTSHTGDGRDLGAVIELANEEWVVSDDGLYGRPWPYRVPRALIVGDSAGEVAQYGVRNAPLADPARLADALAIARVAYRAGPGTGPPP</sequence>